<dbReference type="Gene3D" id="4.10.60.10">
    <property type="entry name" value="Zinc finger, CCHC-type"/>
    <property type="match status" value="1"/>
</dbReference>
<protein>
    <recommendedName>
        <fullName evidence="2">Retrotransposon gag domain-containing protein</fullName>
    </recommendedName>
</protein>
<accession>A0ABD0S2F5</accession>
<feature type="region of interest" description="Disordered" evidence="1">
    <location>
        <begin position="261"/>
        <end position="303"/>
    </location>
</feature>
<feature type="domain" description="Retrotransposon gag" evidence="2">
    <location>
        <begin position="78"/>
        <end position="165"/>
    </location>
</feature>
<reference evidence="3 4" key="1">
    <citation type="submission" date="2024-06" db="EMBL/GenBank/DDBJ databases">
        <title>A chromosome-level genome assembly of beet webworm, Loxostege sticticalis.</title>
        <authorList>
            <person name="Zhang Y."/>
        </authorList>
    </citation>
    <scope>NUCLEOTIDE SEQUENCE [LARGE SCALE GENOMIC DNA]</scope>
    <source>
        <strain evidence="3">AQ028</strain>
        <tissue evidence="3">Male pupae</tissue>
    </source>
</reference>
<sequence length="321" mass="35862">MPLLEIKSEKQISMASVDLSTLLNLIPSFDTTQADQIYRFIRSGDAAFKLASEDKQPILLVYALNKIVGTGAPDVHSRQYASWDALKTYLISKFSNVKTISHLMLELQSLFQKPNESITEYYYRVDLCRSKILEKLNAEVTDASLTGRVKTTEETALSVFVNGLNSDIGTMLRTKEFSDLAAAGKFALQEDKIRAMNTARQALMRTQVTPKPLTNNFKASLTRPQINFKPNIPAKICNYCKNPGHVISECRKRQYNNNIRNNTQNQNRRALPAPPVPINNLNSNAAAETSDSTETASSSTPTDLEVAQRLGVDLESLQLQW</sequence>
<comment type="caution">
    <text evidence="3">The sequence shown here is derived from an EMBL/GenBank/DDBJ whole genome shotgun (WGS) entry which is preliminary data.</text>
</comment>
<dbReference type="Pfam" id="PF03732">
    <property type="entry name" value="Retrotrans_gag"/>
    <property type="match status" value="1"/>
</dbReference>
<proteinExistence type="predicted"/>
<evidence type="ECO:0000259" key="2">
    <source>
        <dbReference type="Pfam" id="PF03732"/>
    </source>
</evidence>
<name>A0ABD0S2F5_LOXSC</name>
<organism evidence="3 4">
    <name type="scientific">Loxostege sticticalis</name>
    <name type="common">Beet webworm moth</name>
    <dbReference type="NCBI Taxonomy" id="481309"/>
    <lineage>
        <taxon>Eukaryota</taxon>
        <taxon>Metazoa</taxon>
        <taxon>Ecdysozoa</taxon>
        <taxon>Arthropoda</taxon>
        <taxon>Hexapoda</taxon>
        <taxon>Insecta</taxon>
        <taxon>Pterygota</taxon>
        <taxon>Neoptera</taxon>
        <taxon>Endopterygota</taxon>
        <taxon>Lepidoptera</taxon>
        <taxon>Glossata</taxon>
        <taxon>Ditrysia</taxon>
        <taxon>Pyraloidea</taxon>
        <taxon>Crambidae</taxon>
        <taxon>Pyraustinae</taxon>
        <taxon>Loxostege</taxon>
    </lineage>
</organism>
<dbReference type="Proteomes" id="UP001549921">
    <property type="component" value="Unassembled WGS sequence"/>
</dbReference>
<dbReference type="PANTHER" id="PTHR33223:SF6">
    <property type="entry name" value="CCHC-TYPE DOMAIN-CONTAINING PROTEIN"/>
    <property type="match status" value="1"/>
</dbReference>
<evidence type="ECO:0000313" key="3">
    <source>
        <dbReference type="EMBL" id="KAL0803417.1"/>
    </source>
</evidence>
<feature type="compositionally biased region" description="Low complexity" evidence="1">
    <location>
        <begin position="282"/>
        <end position="300"/>
    </location>
</feature>
<evidence type="ECO:0000313" key="4">
    <source>
        <dbReference type="Proteomes" id="UP001549921"/>
    </source>
</evidence>
<dbReference type="EMBL" id="JBEDNZ010000034">
    <property type="protein sequence ID" value="KAL0803417.1"/>
    <property type="molecule type" value="Genomic_DNA"/>
</dbReference>
<dbReference type="PANTHER" id="PTHR33223">
    <property type="entry name" value="CCHC-TYPE DOMAIN-CONTAINING PROTEIN"/>
    <property type="match status" value="1"/>
</dbReference>
<gene>
    <name evidence="3" type="ORF">ABMA28_017328</name>
</gene>
<dbReference type="InterPro" id="IPR005162">
    <property type="entry name" value="Retrotrans_gag_dom"/>
</dbReference>
<evidence type="ECO:0000256" key="1">
    <source>
        <dbReference type="SAM" id="MobiDB-lite"/>
    </source>
</evidence>
<dbReference type="AlphaFoldDB" id="A0ABD0S2F5"/>